<dbReference type="Pfam" id="PF08665">
    <property type="entry name" value="PglZ"/>
    <property type="match status" value="1"/>
</dbReference>
<accession>A0A229NUF0</accession>
<gene>
    <name evidence="1" type="ORF">CGZ75_19650</name>
</gene>
<dbReference type="AlphaFoldDB" id="A0A229NUF0"/>
<dbReference type="InterPro" id="IPR014060">
    <property type="entry name" value="PglZ"/>
</dbReference>
<name>A0A229NUF0_9BACL</name>
<organism evidence="1 2">
    <name type="scientific">Paenibacillus herberti</name>
    <dbReference type="NCBI Taxonomy" id="1619309"/>
    <lineage>
        <taxon>Bacteria</taxon>
        <taxon>Bacillati</taxon>
        <taxon>Bacillota</taxon>
        <taxon>Bacilli</taxon>
        <taxon>Bacillales</taxon>
        <taxon>Paenibacillaceae</taxon>
        <taxon>Paenibacillus</taxon>
    </lineage>
</organism>
<comment type="caution">
    <text evidence="1">The sequence shown here is derived from an EMBL/GenBank/DDBJ whole genome shotgun (WGS) entry which is preliminary data.</text>
</comment>
<dbReference type="EMBL" id="NMUQ01000003">
    <property type="protein sequence ID" value="OXM13289.1"/>
    <property type="molecule type" value="Genomic_DNA"/>
</dbReference>
<reference evidence="1 2" key="1">
    <citation type="submission" date="2017-07" db="EMBL/GenBank/DDBJ databases">
        <title>Paenibacillus herberti R33 genome sequencing and assembly.</title>
        <authorList>
            <person name="Su W."/>
        </authorList>
    </citation>
    <scope>NUCLEOTIDE SEQUENCE [LARGE SCALE GENOMIC DNA]</scope>
    <source>
        <strain evidence="1 2">R33</strain>
    </source>
</reference>
<evidence type="ECO:0000313" key="2">
    <source>
        <dbReference type="Proteomes" id="UP000215145"/>
    </source>
</evidence>
<dbReference type="OrthoDB" id="9769734at2"/>
<evidence type="ECO:0000313" key="1">
    <source>
        <dbReference type="EMBL" id="OXM13289.1"/>
    </source>
</evidence>
<dbReference type="NCBIfam" id="TIGR02687">
    <property type="entry name" value="BREX-1 system phosphatase PglZ type A"/>
    <property type="match status" value="1"/>
</dbReference>
<dbReference type="Proteomes" id="UP000215145">
    <property type="component" value="Unassembled WGS sequence"/>
</dbReference>
<proteinExistence type="predicted"/>
<sequence>MDIFQALQDKVESERNTKGRAIIFWYDPNAQVELDELRLNFSPDYIEVRLLTNYNFFRIKIDIEIKYSDKSFIVYAPFARPADEYNYLLDSLLYSTEFKADEVAVFAEQLQLDDHVIRPLVEQYPIFFRSKERIQKLKRLLPVKADRHYLEVAIAAVSVGSPSPSIPDLTRFLLVGGTNESLNESYKNVDKWFSIERVWDMICSYFGLPHQPEDNKLQWLIDTLIYQHFCINAQIKGWTYSDRWSSSLPNICALFIEDWFRESDDQVTILEQFIGEFELCYSVANLLNALSLEAFEKATTLPIIDVLIISKLADELQHQTADLTVWMERIPRRQQTYWGQKENTNGTYQTLFHIVQLSMYRKQWKKHSSFMVSWQEMLKGYAEVYYQIDQHYRQMMQAFIKLNGRDALQPVIEQLTNWYENVYLSWIADQVNRLLSIEPISDGRSVLSQRRFFSDVLRPLLDKEQTKIFVIISDALRYEVGQEIANKLNARINGEAAITPMQASLPSYTQLGMASLLPHKELTIEDNGTVYADGLSTRGMANREAILKKYNQDAACYSLHELMSLSRSDAEDRLKGKRLIYLYHDVIDAVGDTAKSEQETYEAVDRTVVALEQAVERLSRLQAKRIFITADHGFLFQYNKVEANAKVDAITGQVIDKNRRFAVGQQLTVPEGAAKLSPEHTPLPCEVVIAKGLNRFIGSGGLQFIHGGAMPQEIVIPLIDYRRTEKAEDVQISVAMVDKIITNGRFHVSFYQEQKISSDFLPRQVKMAFYHGEERISNEMIQTFNSTGDAMDRNIRISFILAERYYKMGESCTLKMETLHDGKAEVYRSESFTIRMYEALY</sequence>
<keyword evidence="2" id="KW-1185">Reference proteome</keyword>
<protein>
    <submittedName>
        <fullName evidence="1">TIGR02687 family protein</fullName>
    </submittedName>
</protein>